<feature type="signal peptide" evidence="5">
    <location>
        <begin position="1"/>
        <end position="30"/>
    </location>
</feature>
<evidence type="ECO:0000313" key="7">
    <source>
        <dbReference type="Proteomes" id="UP001387100"/>
    </source>
</evidence>
<dbReference type="RefSeq" id="WP_339576239.1">
    <property type="nucleotide sequence ID" value="NZ_JBBIAA010000036.1"/>
</dbReference>
<dbReference type="PROSITE" id="PS51257">
    <property type="entry name" value="PROKAR_LIPOPROTEIN"/>
    <property type="match status" value="1"/>
</dbReference>
<keyword evidence="7" id="KW-1185">Reference proteome</keyword>
<evidence type="ECO:0000256" key="4">
    <source>
        <dbReference type="ARBA" id="ARBA00022729"/>
    </source>
</evidence>
<accession>A0ABU8RP75</accession>
<protein>
    <submittedName>
        <fullName evidence="6">Extracellular solute-binding protein</fullName>
    </submittedName>
</protein>
<keyword evidence="4 5" id="KW-0732">Signal</keyword>
<evidence type="ECO:0000256" key="5">
    <source>
        <dbReference type="SAM" id="SignalP"/>
    </source>
</evidence>
<organism evidence="6 7">
    <name type="scientific">Pseudokineococcus basanitobsidens</name>
    <dbReference type="NCBI Taxonomy" id="1926649"/>
    <lineage>
        <taxon>Bacteria</taxon>
        <taxon>Bacillati</taxon>
        <taxon>Actinomycetota</taxon>
        <taxon>Actinomycetes</taxon>
        <taxon>Kineosporiales</taxon>
        <taxon>Kineosporiaceae</taxon>
        <taxon>Pseudokineococcus</taxon>
    </lineage>
</organism>
<dbReference type="Pfam" id="PF01547">
    <property type="entry name" value="SBP_bac_1"/>
    <property type="match status" value="1"/>
</dbReference>
<sequence length="461" mass="47738">MAARSRPATRAATRAAGLVAAAALALTACAPGSGSGDAGDDAAALTGPVATDIDDVGDVTLTVWDQEVRGGQDEQMTQLNAAFEEAHPNVTIDRVSQSFDDLGTTLRLALTGDDAPDVVQTNNARATMGQFVAADQLVALDDYADAYGWRDRFPEGVLQYATYSPDGTTFGEGSLYGLPQVGEVVGVYYSRSALADLGLEVPQTWTDFEAALQTAADAGRTPLLLGNIEGWPAGHDLGVVQGAHVDPQQIRELGLGNAGASWTSEENVAALTELQSWQQQGWFNEGVNGTDYDAAWQQLASGDGVFLIAGSWLAPDLADAMGEDAGFFAPPPADGGELATTGGTGIPFSITTAAEEPDVAAAYIDFITNDDAMAVLADTGNLPVVDTASYAPESGLLADVYTAFGDVSADGQLLPYLDYATPTFGETLNQTLQGLLAGELTPQEAAEALEADYADFTSSGG</sequence>
<name>A0ABU8RP75_9ACTN</name>
<dbReference type="SUPFAM" id="SSF53850">
    <property type="entry name" value="Periplasmic binding protein-like II"/>
    <property type="match status" value="1"/>
</dbReference>
<dbReference type="EMBL" id="JBBIAA010000036">
    <property type="protein sequence ID" value="MEJ5946860.1"/>
    <property type="molecule type" value="Genomic_DNA"/>
</dbReference>
<reference evidence="6 7" key="1">
    <citation type="journal article" date="2017" name="Int. J. Syst. Evol. Microbiol.">
        <title>Pseudokineococcus basanitobsidens sp. nov., isolated from volcanic rock.</title>
        <authorList>
            <person name="Lee D.W."/>
            <person name="Park M.Y."/>
            <person name="Kim J.J."/>
            <person name="Kim B.S."/>
        </authorList>
    </citation>
    <scope>NUCLEOTIDE SEQUENCE [LARGE SCALE GENOMIC DNA]</scope>
    <source>
        <strain evidence="6 7">DSM 103726</strain>
    </source>
</reference>
<gene>
    <name evidence="6" type="ORF">WDZ17_16310</name>
</gene>
<dbReference type="InterPro" id="IPR006059">
    <property type="entry name" value="SBP"/>
</dbReference>
<evidence type="ECO:0000256" key="2">
    <source>
        <dbReference type="ARBA" id="ARBA00008520"/>
    </source>
</evidence>
<evidence type="ECO:0000313" key="6">
    <source>
        <dbReference type="EMBL" id="MEJ5946860.1"/>
    </source>
</evidence>
<evidence type="ECO:0000256" key="1">
    <source>
        <dbReference type="ARBA" id="ARBA00004196"/>
    </source>
</evidence>
<keyword evidence="3" id="KW-0813">Transport</keyword>
<feature type="chain" id="PRO_5045215753" evidence="5">
    <location>
        <begin position="31"/>
        <end position="461"/>
    </location>
</feature>
<dbReference type="InterPro" id="IPR050490">
    <property type="entry name" value="Bact_solute-bd_prot1"/>
</dbReference>
<evidence type="ECO:0000256" key="3">
    <source>
        <dbReference type="ARBA" id="ARBA00022448"/>
    </source>
</evidence>
<dbReference type="PANTHER" id="PTHR43649:SF31">
    <property type="entry name" value="SN-GLYCEROL-3-PHOSPHATE-BINDING PERIPLASMIC PROTEIN UGPB"/>
    <property type="match status" value="1"/>
</dbReference>
<comment type="caution">
    <text evidence="6">The sequence shown here is derived from an EMBL/GenBank/DDBJ whole genome shotgun (WGS) entry which is preliminary data.</text>
</comment>
<comment type="subcellular location">
    <subcellularLocation>
        <location evidence="1">Cell envelope</location>
    </subcellularLocation>
</comment>
<dbReference type="Gene3D" id="3.40.190.10">
    <property type="entry name" value="Periplasmic binding protein-like II"/>
    <property type="match status" value="2"/>
</dbReference>
<comment type="similarity">
    <text evidence="2">Belongs to the bacterial solute-binding protein 1 family.</text>
</comment>
<dbReference type="Proteomes" id="UP001387100">
    <property type="component" value="Unassembled WGS sequence"/>
</dbReference>
<proteinExistence type="inferred from homology"/>
<dbReference type="PANTHER" id="PTHR43649">
    <property type="entry name" value="ARABINOSE-BINDING PROTEIN-RELATED"/>
    <property type="match status" value="1"/>
</dbReference>